<gene>
    <name evidence="1" type="ORF">CEE69_27070</name>
</gene>
<dbReference type="AlphaFoldDB" id="A0A2G1VZG2"/>
<accession>A0A2G1VZG2</accession>
<evidence type="ECO:0000313" key="1">
    <source>
        <dbReference type="EMBL" id="PHQ32174.1"/>
    </source>
</evidence>
<comment type="caution">
    <text evidence="1">The sequence shown here is derived from an EMBL/GenBank/DDBJ whole genome shotgun (WGS) entry which is preliminary data.</text>
</comment>
<sequence>MPTNAIAKMLLRNAWGRGAMWSLADRFVGFAVGWPLLADIHHSDGKECPSYMRSNVVDGSIDKPRRFGL</sequence>
<proteinExistence type="predicted"/>
<organism evidence="1 2">
    <name type="scientific">Rhodopirellula bahusiensis</name>
    <dbReference type="NCBI Taxonomy" id="2014065"/>
    <lineage>
        <taxon>Bacteria</taxon>
        <taxon>Pseudomonadati</taxon>
        <taxon>Planctomycetota</taxon>
        <taxon>Planctomycetia</taxon>
        <taxon>Pirellulales</taxon>
        <taxon>Pirellulaceae</taxon>
        <taxon>Rhodopirellula</taxon>
    </lineage>
</organism>
<keyword evidence="2" id="KW-1185">Reference proteome</keyword>
<dbReference type="Proteomes" id="UP000225740">
    <property type="component" value="Unassembled WGS sequence"/>
</dbReference>
<name>A0A2G1VZG2_9BACT</name>
<reference evidence="1 2" key="1">
    <citation type="submission" date="2017-06" db="EMBL/GenBank/DDBJ databases">
        <title>Description of Rhodopirellula bahusiensis sp. nov.</title>
        <authorList>
            <person name="Kizina J."/>
            <person name="Harder J."/>
        </authorList>
    </citation>
    <scope>NUCLEOTIDE SEQUENCE [LARGE SCALE GENOMIC DNA]</scope>
    <source>
        <strain evidence="1 2">SWK21</strain>
    </source>
</reference>
<dbReference type="EMBL" id="NIZW01000031">
    <property type="protein sequence ID" value="PHQ32174.1"/>
    <property type="molecule type" value="Genomic_DNA"/>
</dbReference>
<protein>
    <submittedName>
        <fullName evidence="1">Uncharacterized protein</fullName>
    </submittedName>
</protein>
<evidence type="ECO:0000313" key="2">
    <source>
        <dbReference type="Proteomes" id="UP000225740"/>
    </source>
</evidence>